<feature type="signal peptide" evidence="1">
    <location>
        <begin position="1"/>
        <end position="27"/>
    </location>
</feature>
<dbReference type="Proteomes" id="UP001060733">
    <property type="component" value="Chromosome"/>
</dbReference>
<sequence>MRAARRTGLIAAALGLAVPAATASAEAAPRQAAPAGAEAVAVHARSATLTLNGPLTGGPETIDVTGRVAVAVVTRTDTGGGGVARIVSRLQNTTGVGRTTGRTYQFVGADENSVFWPPDPVSPLVVFPRFLRIVPPSPIVPPNPVQPVRVAVTLSGTGEITGISAAVARPPAP</sequence>
<dbReference type="EMBL" id="CP106795">
    <property type="protein sequence ID" value="UXY37100.1"/>
    <property type="molecule type" value="Genomic_DNA"/>
</dbReference>
<proteinExistence type="predicted"/>
<protein>
    <recommendedName>
        <fullName evidence="4">Secreted protein</fullName>
    </recommendedName>
</protein>
<dbReference type="PROSITE" id="PS51318">
    <property type="entry name" value="TAT"/>
    <property type="match status" value="1"/>
</dbReference>
<reference evidence="2" key="1">
    <citation type="submission" date="2022-10" db="EMBL/GenBank/DDBJ databases">
        <authorList>
            <person name="Mo P."/>
        </authorList>
    </citation>
    <scope>NUCLEOTIDE SEQUENCE</scope>
    <source>
        <strain evidence="2">HUAS 14-6</strain>
    </source>
</reference>
<dbReference type="InterPro" id="IPR006311">
    <property type="entry name" value="TAT_signal"/>
</dbReference>
<evidence type="ECO:0008006" key="4">
    <source>
        <dbReference type="Google" id="ProtNLM"/>
    </source>
</evidence>
<dbReference type="RefSeq" id="WP_263278482.1">
    <property type="nucleotide sequence ID" value="NZ_CP106795.1"/>
</dbReference>
<keyword evidence="3" id="KW-1185">Reference proteome</keyword>
<gene>
    <name evidence="2" type="ORF">N8I86_21635</name>
</gene>
<organism evidence="2 3">
    <name type="scientific">Streptomyces albidocamelliae</name>
    <dbReference type="NCBI Taxonomy" id="2981135"/>
    <lineage>
        <taxon>Bacteria</taxon>
        <taxon>Bacillati</taxon>
        <taxon>Actinomycetota</taxon>
        <taxon>Actinomycetes</taxon>
        <taxon>Kitasatosporales</taxon>
        <taxon>Streptomycetaceae</taxon>
        <taxon>Streptomyces</taxon>
    </lineage>
</organism>
<evidence type="ECO:0000313" key="3">
    <source>
        <dbReference type="Proteomes" id="UP001060733"/>
    </source>
</evidence>
<evidence type="ECO:0000313" key="2">
    <source>
        <dbReference type="EMBL" id="UXY37100.1"/>
    </source>
</evidence>
<name>A0ABY6ERS5_9ACTN</name>
<evidence type="ECO:0000256" key="1">
    <source>
        <dbReference type="SAM" id="SignalP"/>
    </source>
</evidence>
<accession>A0ABY6ERS5</accession>
<feature type="chain" id="PRO_5045897291" description="Secreted protein" evidence="1">
    <location>
        <begin position="28"/>
        <end position="173"/>
    </location>
</feature>
<keyword evidence="1" id="KW-0732">Signal</keyword>